<dbReference type="EMBL" id="JABBWE010000001">
    <property type="protein sequence ID" value="KAG1810063.1"/>
    <property type="molecule type" value="Genomic_DNA"/>
</dbReference>
<dbReference type="AlphaFoldDB" id="A0A9P7J9N2"/>
<keyword evidence="3" id="KW-1185">Reference proteome</keyword>
<gene>
    <name evidence="2" type="ORF">HD556DRAFT_1317682</name>
</gene>
<comment type="caution">
    <text evidence="2">The sequence shown here is derived from an EMBL/GenBank/DDBJ whole genome shotgun (WGS) entry which is preliminary data.</text>
</comment>
<sequence>MATSSSSSHSVGDALSCPIALVVSDLKLPDDGSVNVRLTPVFWVRLQFVNQFPSGYLLPVTVLSLGYIIDHSSIFTQEQRLCRVGGSQGWICRVCMSVIMIVHLISSFSSI</sequence>
<feature type="transmembrane region" description="Helical" evidence="1">
    <location>
        <begin position="48"/>
        <end position="69"/>
    </location>
</feature>
<dbReference type="RefSeq" id="XP_041167728.1">
    <property type="nucleotide sequence ID" value="XM_041301197.1"/>
</dbReference>
<evidence type="ECO:0000313" key="2">
    <source>
        <dbReference type="EMBL" id="KAG1810063.1"/>
    </source>
</evidence>
<keyword evidence="1" id="KW-0812">Transmembrane</keyword>
<proteinExistence type="predicted"/>
<protein>
    <submittedName>
        <fullName evidence="2">Uncharacterized protein</fullName>
    </submittedName>
</protein>
<keyword evidence="1" id="KW-0472">Membrane</keyword>
<keyword evidence="1" id="KW-1133">Transmembrane helix</keyword>
<feature type="transmembrane region" description="Helical" evidence="1">
    <location>
        <begin position="90"/>
        <end position="109"/>
    </location>
</feature>
<dbReference type="GeneID" id="64594961"/>
<dbReference type="Proteomes" id="UP000719766">
    <property type="component" value="Unassembled WGS sequence"/>
</dbReference>
<dbReference type="OrthoDB" id="2688256at2759"/>
<evidence type="ECO:0000256" key="1">
    <source>
        <dbReference type="SAM" id="Phobius"/>
    </source>
</evidence>
<evidence type="ECO:0000313" key="3">
    <source>
        <dbReference type="Proteomes" id="UP000719766"/>
    </source>
</evidence>
<reference evidence="2" key="1">
    <citation type="journal article" date="2020" name="New Phytol.">
        <title>Comparative genomics reveals dynamic genome evolution in host specialist ectomycorrhizal fungi.</title>
        <authorList>
            <person name="Lofgren L.A."/>
            <person name="Nguyen N.H."/>
            <person name="Vilgalys R."/>
            <person name="Ruytinx J."/>
            <person name="Liao H.L."/>
            <person name="Branco S."/>
            <person name="Kuo A."/>
            <person name="LaButti K."/>
            <person name="Lipzen A."/>
            <person name="Andreopoulos W."/>
            <person name="Pangilinan J."/>
            <person name="Riley R."/>
            <person name="Hundley H."/>
            <person name="Na H."/>
            <person name="Barry K."/>
            <person name="Grigoriev I.V."/>
            <person name="Stajich J.E."/>
            <person name="Kennedy P.G."/>
        </authorList>
    </citation>
    <scope>NUCLEOTIDE SEQUENCE</scope>
    <source>
        <strain evidence="2">S12</strain>
    </source>
</reference>
<organism evidence="2 3">
    <name type="scientific">Suillus plorans</name>
    <dbReference type="NCBI Taxonomy" id="116603"/>
    <lineage>
        <taxon>Eukaryota</taxon>
        <taxon>Fungi</taxon>
        <taxon>Dikarya</taxon>
        <taxon>Basidiomycota</taxon>
        <taxon>Agaricomycotina</taxon>
        <taxon>Agaricomycetes</taxon>
        <taxon>Agaricomycetidae</taxon>
        <taxon>Boletales</taxon>
        <taxon>Suillineae</taxon>
        <taxon>Suillaceae</taxon>
        <taxon>Suillus</taxon>
    </lineage>
</organism>
<name>A0A9P7J9N2_9AGAM</name>
<accession>A0A9P7J9N2</accession>